<sequence length="250" mass="28715">MKRLELINIIQEVGINHANLQAVLETEARNKLLTNEELSDVELSEKIRLFIYKFRVKYAKHNRNFKRLNKQEMPWLEGELFQNQNTKLNSTSKIGRPEKEWIECSLRTKRRKVSSLAKTHTTEELAEAAVVRAKSSPGKSDLGENIKMFSKDLSGQTYQSDNYQPTMMSADQALSLKIQCDLSDLQYQIIRNSSLMQNADIYPPLKAILKSKADCYPEGLHITETSAKCSLQNMVNHTLLRILKLNSEQL</sequence>
<name>A0ABM4CFK3_HYDVU</name>
<dbReference type="RefSeq" id="XP_065660488.1">
    <property type="nucleotide sequence ID" value="XM_065804416.1"/>
</dbReference>
<evidence type="ECO:0000313" key="2">
    <source>
        <dbReference type="RefSeq" id="XP_065660488.1"/>
    </source>
</evidence>
<protein>
    <submittedName>
        <fullName evidence="2">Uncharacterized protein LOC136084424</fullName>
    </submittedName>
</protein>
<reference evidence="2" key="1">
    <citation type="submission" date="2025-08" db="UniProtKB">
        <authorList>
            <consortium name="RefSeq"/>
        </authorList>
    </citation>
    <scope>IDENTIFICATION</scope>
</reference>
<accession>A0ABM4CFK3</accession>
<evidence type="ECO:0000313" key="1">
    <source>
        <dbReference type="Proteomes" id="UP001652625"/>
    </source>
</evidence>
<dbReference type="GeneID" id="136084424"/>
<organism evidence="1 2">
    <name type="scientific">Hydra vulgaris</name>
    <name type="common">Hydra</name>
    <name type="synonym">Hydra attenuata</name>
    <dbReference type="NCBI Taxonomy" id="6087"/>
    <lineage>
        <taxon>Eukaryota</taxon>
        <taxon>Metazoa</taxon>
        <taxon>Cnidaria</taxon>
        <taxon>Hydrozoa</taxon>
        <taxon>Hydroidolina</taxon>
        <taxon>Anthoathecata</taxon>
        <taxon>Aplanulata</taxon>
        <taxon>Hydridae</taxon>
        <taxon>Hydra</taxon>
    </lineage>
</organism>
<gene>
    <name evidence="2" type="primary">LOC136084424</name>
</gene>
<dbReference type="Proteomes" id="UP001652625">
    <property type="component" value="Chromosome 08"/>
</dbReference>
<proteinExistence type="predicted"/>
<keyword evidence="1" id="KW-1185">Reference proteome</keyword>